<dbReference type="RefSeq" id="WP_132482056.1">
    <property type="nucleotide sequence ID" value="NZ_SMKW01000005.1"/>
</dbReference>
<gene>
    <name evidence="2" type="ORF">E1288_06075</name>
</gene>
<dbReference type="Pfam" id="PF00480">
    <property type="entry name" value="ROK"/>
    <property type="match status" value="1"/>
</dbReference>
<protein>
    <submittedName>
        <fullName evidence="2">ROK family protein</fullName>
    </submittedName>
</protein>
<sequence length="307" mass="31132">MTAHAIAVDVGGTDMKAALVAVGRDTARQLRHARRPTPRGSDGAATADLVVEAVAELVSELRSGADSVDAVGVVVPGVVDEARGVGVFSANLGWRDVPLRDRLAARIDLPLAFGHDVRAGGLAEARLGAARGMRDVVVLPIGTGIAAALVLDGRLYSGGGFAGEIGHIDVGHGEPCGCGSNGCVEAMASSAAVARRYRARTGRDVSGADVAAAVRTGDPDAQAVWQDAIDALARGLLVLITVAAPECVVLGGGFAQAGDLLVDPLRARLDGMLAAYHRRPHLKLAELGDTAGCLGAALLATEGLKTP</sequence>
<dbReference type="InterPro" id="IPR000600">
    <property type="entry name" value="ROK"/>
</dbReference>
<dbReference type="Gene3D" id="3.30.420.40">
    <property type="match status" value="2"/>
</dbReference>
<proteinExistence type="inferred from homology"/>
<keyword evidence="3" id="KW-1185">Reference proteome</keyword>
<dbReference type="Proteomes" id="UP000294947">
    <property type="component" value="Unassembled WGS sequence"/>
</dbReference>
<evidence type="ECO:0000256" key="1">
    <source>
        <dbReference type="ARBA" id="ARBA00006479"/>
    </source>
</evidence>
<name>A0A4R4Z953_9PSEU</name>
<evidence type="ECO:0000313" key="2">
    <source>
        <dbReference type="EMBL" id="TDD54798.1"/>
    </source>
</evidence>
<dbReference type="SUPFAM" id="SSF53067">
    <property type="entry name" value="Actin-like ATPase domain"/>
    <property type="match status" value="1"/>
</dbReference>
<comment type="similarity">
    <text evidence="1">Belongs to the ROK (NagC/XylR) family.</text>
</comment>
<dbReference type="InterPro" id="IPR043129">
    <property type="entry name" value="ATPase_NBD"/>
</dbReference>
<evidence type="ECO:0000313" key="3">
    <source>
        <dbReference type="Proteomes" id="UP000294947"/>
    </source>
</evidence>
<dbReference type="OrthoDB" id="9810372at2"/>
<reference evidence="2 3" key="1">
    <citation type="submission" date="2019-03" db="EMBL/GenBank/DDBJ databases">
        <title>Draft genome sequences of novel Actinobacteria.</title>
        <authorList>
            <person name="Sahin N."/>
            <person name="Ay H."/>
            <person name="Saygin H."/>
        </authorList>
    </citation>
    <scope>NUCLEOTIDE SEQUENCE [LARGE SCALE GENOMIC DNA]</scope>
    <source>
        <strain evidence="2 3">7K502</strain>
    </source>
</reference>
<dbReference type="PANTHER" id="PTHR18964:SF149">
    <property type="entry name" value="BIFUNCTIONAL UDP-N-ACETYLGLUCOSAMINE 2-EPIMERASE_N-ACETYLMANNOSAMINE KINASE"/>
    <property type="match status" value="1"/>
</dbReference>
<dbReference type="EMBL" id="SMKW01000005">
    <property type="protein sequence ID" value="TDD54798.1"/>
    <property type="molecule type" value="Genomic_DNA"/>
</dbReference>
<dbReference type="AlphaFoldDB" id="A0A4R4Z953"/>
<accession>A0A4R4Z953</accession>
<organism evidence="2 3">
    <name type="scientific">Saccharopolyspora elongata</name>
    <dbReference type="NCBI Taxonomy" id="2530387"/>
    <lineage>
        <taxon>Bacteria</taxon>
        <taxon>Bacillati</taxon>
        <taxon>Actinomycetota</taxon>
        <taxon>Actinomycetes</taxon>
        <taxon>Pseudonocardiales</taxon>
        <taxon>Pseudonocardiaceae</taxon>
        <taxon>Saccharopolyspora</taxon>
    </lineage>
</organism>
<dbReference type="PANTHER" id="PTHR18964">
    <property type="entry name" value="ROK (REPRESSOR, ORF, KINASE) FAMILY"/>
    <property type="match status" value="1"/>
</dbReference>
<comment type="caution">
    <text evidence="2">The sequence shown here is derived from an EMBL/GenBank/DDBJ whole genome shotgun (WGS) entry which is preliminary data.</text>
</comment>